<feature type="domain" description="DUF4015" evidence="1">
    <location>
        <begin position="112"/>
        <end position="444"/>
    </location>
</feature>
<evidence type="ECO:0000259" key="1">
    <source>
        <dbReference type="Pfam" id="PF13200"/>
    </source>
</evidence>
<comment type="caution">
    <text evidence="2">The sequence shown here is derived from an EMBL/GenBank/DDBJ whole genome shotgun (WGS) entry which is preliminary data.</text>
</comment>
<keyword evidence="3" id="KW-1185">Reference proteome</keyword>
<evidence type="ECO:0000313" key="3">
    <source>
        <dbReference type="Proteomes" id="UP000430975"/>
    </source>
</evidence>
<dbReference type="RefSeq" id="WP_153863159.1">
    <property type="nucleotide sequence ID" value="NZ_WJQS01000002.1"/>
</dbReference>
<name>A0A6I2GAL1_9LACT</name>
<reference evidence="2 3" key="1">
    <citation type="submission" date="2019-11" db="EMBL/GenBank/DDBJ databases">
        <title>Characterisation of Fundicoccus ignavus gen. nov. sp. nov., a novel genus of the family Aerococcaceae isolated from bulk tank milk.</title>
        <authorList>
            <person name="Siebert A."/>
            <person name="Huptas C."/>
            <person name="Wenning M."/>
            <person name="Scherer S."/>
            <person name="Doll E.V."/>
        </authorList>
    </citation>
    <scope>NUCLEOTIDE SEQUENCE [LARGE SCALE GENOMIC DNA]</scope>
    <source>
        <strain evidence="2 3">WS4759</strain>
    </source>
</reference>
<dbReference type="PROSITE" id="PS51257">
    <property type="entry name" value="PROKAR_LIPOPROTEIN"/>
    <property type="match status" value="1"/>
</dbReference>
<proteinExistence type="predicted"/>
<sequence>MNFKNTKLHSINSPKLWSGVLLVVISLFLTACNSQGSSENQTTYYNLPDVTNKYSEEEIVDFNSRINRGQTNRYEGLVIRNTPLLQKPSELPSALFYDSGIDIPYPEEGVKGLYITTDNLLDDEYFNYIIDYIDQTALNAVVIDFKDDYGQIIPQIESDNPLVENSVIGLVDLQEKLKIFEEKGIYPIARIVTFKDYMLANLRPDLSFTDVETGELWSADTGSLFINPFSQEVWDYNIEVAIAAAKMGFKDIQFDYVRFPEGFHDFADTLEYDIGDYASYVTEDEETEGGERVMSITDFLEYARDQLAPYGVQVSADVFGYTAVAGDAPDVRGIGQNFSQMAEHLDVISSMIYPSHWDNGFFGIDYPDLNPFDAIDEYMYSEDQALADVSNQIVTRPWLQDFTAWYKTPGTFQEYGADQVQAQIVALKQHGVHEFLLWNASGDYSEGVDYAPEITGNEFYY</sequence>
<dbReference type="Pfam" id="PF13200">
    <property type="entry name" value="DUF4015"/>
    <property type="match status" value="1"/>
</dbReference>
<dbReference type="EMBL" id="WJQS01000002">
    <property type="protein sequence ID" value="MRI84800.1"/>
    <property type="molecule type" value="Genomic_DNA"/>
</dbReference>
<accession>A0A6I2GAL1</accession>
<gene>
    <name evidence="2" type="ORF">GIY09_02660</name>
</gene>
<evidence type="ECO:0000313" key="2">
    <source>
        <dbReference type="EMBL" id="MRI84800.1"/>
    </source>
</evidence>
<protein>
    <recommendedName>
        <fullName evidence="1">DUF4015 domain-containing protein</fullName>
    </recommendedName>
</protein>
<dbReference type="Proteomes" id="UP000430975">
    <property type="component" value="Unassembled WGS sequence"/>
</dbReference>
<dbReference type="InterPro" id="IPR025275">
    <property type="entry name" value="DUF4015"/>
</dbReference>
<dbReference type="Gene3D" id="3.20.20.80">
    <property type="entry name" value="Glycosidases"/>
    <property type="match status" value="1"/>
</dbReference>
<dbReference type="AlphaFoldDB" id="A0A6I2GAL1"/>
<organism evidence="2 3">
    <name type="scientific">Fundicoccus ignavus</name>
    <dbReference type="NCBI Taxonomy" id="2664442"/>
    <lineage>
        <taxon>Bacteria</taxon>
        <taxon>Bacillati</taxon>
        <taxon>Bacillota</taxon>
        <taxon>Bacilli</taxon>
        <taxon>Lactobacillales</taxon>
        <taxon>Aerococcaceae</taxon>
        <taxon>Fundicoccus</taxon>
    </lineage>
</organism>